<evidence type="ECO:0000313" key="8">
    <source>
        <dbReference type="EMBL" id="PNG26083.1"/>
    </source>
</evidence>
<evidence type="ECO:0000256" key="2">
    <source>
        <dbReference type="ARBA" id="ARBA00005336"/>
    </source>
</evidence>
<feature type="domain" description="Fibronectin type III-like" evidence="7">
    <location>
        <begin position="618"/>
        <end position="687"/>
    </location>
</feature>
<dbReference type="InterPro" id="IPR002772">
    <property type="entry name" value="Glyco_hydro_3_C"/>
</dbReference>
<dbReference type="OrthoDB" id="9781691at2"/>
<dbReference type="GO" id="GO:0009251">
    <property type="term" value="P:glucan catabolic process"/>
    <property type="evidence" value="ECO:0007669"/>
    <property type="project" value="TreeGrafter"/>
</dbReference>
<evidence type="ECO:0000256" key="6">
    <source>
        <dbReference type="ARBA" id="ARBA00023295"/>
    </source>
</evidence>
<sequence length="702" mass="74090">MTLEEKIGQLTMAAGSYAVTGPIIGGDVEAAIRAGRVGSLLNLWGATEIAAIQKIAMEESRLGIPLIVGFDVLHGHRTIFPIPLAEACAFDPALWKATARAAAGEAAADGVSMVFAPMLDIARDPRWGRIAEGAGEDPFVTCEFAKAKIAGFQGEDLADPAAVAAVAKHFCAYGAAEGGRDYASADVSERALHEIYMPPFAAAIEAGCAAIMPAFMDLAGVPMTAHQPLLRGWLREAQRFEGVIVSDYNALAELMQHGVAADLTAAAVLALRAGVDIDMMSSAYADGLPQALARGLVAEEEIDACVHRVLKLKQRLGLFDGVLRGARRQGGDSAEPALARDAARRSIVLLTNHGALPLSPTLRKIALIGPLAEAAGEMDGPWGAAGDRNDAVSILNGLKAALPAAEIFYAAGVAIKEGDAASIAEAMPLCAEAELIILCLGESAEMSGEAASRAELGLPGRQRELAEAALDLGQKLGRPVVALLSSGRPLTLPWLFERADAVVATWFLGAEAGHAIADVLTARFNPVGRLALSWPRAVGQIPIYYARRPTGRPFAAEDHYTTKYIDCAVEPQFPFGHGLSYSRFSLEKFAAGRQSFRSGDTLHFSVEVHNHGPFDGEATVFLFAHDLVASVARPVLELKRFGKIALPAGESGALCFALAASELAFRGADFQPCFEPGAFAFSVGFDADPSRHRKLTLEALER</sequence>
<evidence type="ECO:0000256" key="4">
    <source>
        <dbReference type="ARBA" id="ARBA00022729"/>
    </source>
</evidence>
<comment type="similarity">
    <text evidence="2">Belongs to the glycosyl hydrolase 3 family.</text>
</comment>
<evidence type="ECO:0000256" key="1">
    <source>
        <dbReference type="ARBA" id="ARBA00000448"/>
    </source>
</evidence>
<keyword evidence="4" id="KW-0732">Signal</keyword>
<dbReference type="EC" id="3.2.1.21" evidence="3"/>
<dbReference type="Gene3D" id="2.60.40.10">
    <property type="entry name" value="Immunoglobulins"/>
    <property type="match status" value="1"/>
</dbReference>
<dbReference type="AlphaFoldDB" id="A0A2J7TH34"/>
<evidence type="ECO:0000256" key="5">
    <source>
        <dbReference type="ARBA" id="ARBA00022801"/>
    </source>
</evidence>
<dbReference type="InterPro" id="IPR051915">
    <property type="entry name" value="Cellulose_Degrad_GH3"/>
</dbReference>
<dbReference type="InterPro" id="IPR026891">
    <property type="entry name" value="Fn3-like"/>
</dbReference>
<dbReference type="EMBL" id="PDZR01000010">
    <property type="protein sequence ID" value="PNG26083.1"/>
    <property type="molecule type" value="Genomic_DNA"/>
</dbReference>
<proteinExistence type="inferred from homology"/>
<evidence type="ECO:0000256" key="3">
    <source>
        <dbReference type="ARBA" id="ARBA00012744"/>
    </source>
</evidence>
<dbReference type="InterPro" id="IPR013783">
    <property type="entry name" value="Ig-like_fold"/>
</dbReference>
<organism evidence="8 9">
    <name type="scientific">Methylocella silvestris</name>
    <dbReference type="NCBI Taxonomy" id="199596"/>
    <lineage>
        <taxon>Bacteria</taxon>
        <taxon>Pseudomonadati</taxon>
        <taxon>Pseudomonadota</taxon>
        <taxon>Alphaproteobacteria</taxon>
        <taxon>Hyphomicrobiales</taxon>
        <taxon>Beijerinckiaceae</taxon>
        <taxon>Methylocella</taxon>
    </lineage>
</organism>
<dbReference type="PANTHER" id="PTHR30620">
    <property type="entry name" value="PERIPLASMIC BETA-GLUCOSIDASE-RELATED"/>
    <property type="match status" value="1"/>
</dbReference>
<accession>A0A2J7TH34</accession>
<dbReference type="Proteomes" id="UP000236286">
    <property type="component" value="Unassembled WGS sequence"/>
</dbReference>
<evidence type="ECO:0000259" key="7">
    <source>
        <dbReference type="SMART" id="SM01217"/>
    </source>
</evidence>
<dbReference type="Pfam" id="PF01915">
    <property type="entry name" value="Glyco_hydro_3_C"/>
    <property type="match status" value="1"/>
</dbReference>
<dbReference type="InterPro" id="IPR036881">
    <property type="entry name" value="Glyco_hydro_3_C_sf"/>
</dbReference>
<protein>
    <recommendedName>
        <fullName evidence="3">beta-glucosidase</fullName>
        <ecNumber evidence="3">3.2.1.21</ecNumber>
    </recommendedName>
</protein>
<dbReference type="InterPro" id="IPR001764">
    <property type="entry name" value="Glyco_hydro_3_N"/>
</dbReference>
<dbReference type="Pfam" id="PF00933">
    <property type="entry name" value="Glyco_hydro_3"/>
    <property type="match status" value="1"/>
</dbReference>
<dbReference type="SUPFAM" id="SSF52279">
    <property type="entry name" value="Beta-D-glucan exohydrolase, C-terminal domain"/>
    <property type="match status" value="1"/>
</dbReference>
<reference evidence="8 9" key="1">
    <citation type="submission" date="2017-10" db="EMBL/GenBank/DDBJ databases">
        <title>Genome announcement of Methylocella silvestris TVC from permafrost.</title>
        <authorList>
            <person name="Wang J."/>
            <person name="Geng K."/>
            <person name="Ul-Haque F."/>
            <person name="Crombie A.T."/>
            <person name="Street L.E."/>
            <person name="Wookey P.A."/>
            <person name="Murrell J.C."/>
            <person name="Pratscher J."/>
        </authorList>
    </citation>
    <scope>NUCLEOTIDE SEQUENCE [LARGE SCALE GENOMIC DNA]</scope>
    <source>
        <strain evidence="8 9">TVC</strain>
    </source>
</reference>
<name>A0A2J7TH34_METSI</name>
<dbReference type="Pfam" id="PF14310">
    <property type="entry name" value="Fn3-like"/>
    <property type="match status" value="1"/>
</dbReference>
<gene>
    <name evidence="8" type="ORF">CR492_10570</name>
</gene>
<comment type="catalytic activity">
    <reaction evidence="1">
        <text>Hydrolysis of terminal, non-reducing beta-D-glucosyl residues with release of beta-D-glucose.</text>
        <dbReference type="EC" id="3.2.1.21"/>
    </reaction>
</comment>
<dbReference type="GO" id="GO:0008422">
    <property type="term" value="F:beta-glucosidase activity"/>
    <property type="evidence" value="ECO:0007669"/>
    <property type="project" value="UniProtKB-EC"/>
</dbReference>
<dbReference type="SMART" id="SM01217">
    <property type="entry name" value="Fn3_like"/>
    <property type="match status" value="1"/>
</dbReference>
<dbReference type="Gene3D" id="3.40.50.1700">
    <property type="entry name" value="Glycoside hydrolase family 3 C-terminal domain"/>
    <property type="match status" value="1"/>
</dbReference>
<comment type="caution">
    <text evidence="8">The sequence shown here is derived from an EMBL/GenBank/DDBJ whole genome shotgun (WGS) entry which is preliminary data.</text>
</comment>
<dbReference type="PRINTS" id="PR00133">
    <property type="entry name" value="GLHYDRLASE3"/>
</dbReference>
<dbReference type="InterPro" id="IPR017853">
    <property type="entry name" value="GH"/>
</dbReference>
<dbReference type="Gene3D" id="3.20.20.300">
    <property type="entry name" value="Glycoside hydrolase, family 3, N-terminal domain"/>
    <property type="match status" value="1"/>
</dbReference>
<keyword evidence="5" id="KW-0378">Hydrolase</keyword>
<evidence type="ECO:0000313" key="9">
    <source>
        <dbReference type="Proteomes" id="UP000236286"/>
    </source>
</evidence>
<dbReference type="InterPro" id="IPR036962">
    <property type="entry name" value="Glyco_hydro_3_N_sf"/>
</dbReference>
<keyword evidence="6" id="KW-0326">Glycosidase</keyword>
<dbReference type="SUPFAM" id="SSF51445">
    <property type="entry name" value="(Trans)glycosidases"/>
    <property type="match status" value="1"/>
</dbReference>
<dbReference type="PANTHER" id="PTHR30620:SF16">
    <property type="entry name" value="LYSOSOMAL BETA GLUCOSIDASE"/>
    <property type="match status" value="1"/>
</dbReference>